<dbReference type="InterPro" id="IPR008808">
    <property type="entry name" value="Powdery_mildew-R_dom"/>
</dbReference>
<dbReference type="EMBL" id="CM017321">
    <property type="protein sequence ID" value="KAE7999548.1"/>
    <property type="molecule type" value="Genomic_DNA"/>
</dbReference>
<protein>
    <recommendedName>
        <fullName evidence="1">RPW8 domain-containing protein</fullName>
    </recommendedName>
</protein>
<feature type="domain" description="RPW8" evidence="1">
    <location>
        <begin position="1"/>
        <end position="151"/>
    </location>
</feature>
<gene>
    <name evidence="2" type="ORF">FH972_003965</name>
</gene>
<name>A0A5N6QJN3_9ROSI</name>
<evidence type="ECO:0000313" key="2">
    <source>
        <dbReference type="EMBL" id="KAE7999548.1"/>
    </source>
</evidence>
<sequence length="232" mass="26264">MAEVILQVTLEAVARNLLEAVSEAKERAFRFEALLADLESTVIRLLPKIAKIERLSRELGESPKDEIQKMKQVLVDARQIVCKCSKVACWDCCRRDRYSKKLLQLHAALRWLIEVELPVGQSEDLMQILLEVKRIRQSQTNNISACFLIPILLNPGTSADPFGLGDDQRRNGHLVDNAGIPRSGTTEDDQLPAVSGLRRILPSSIPSLLISLLSLFRGFPTKWCHRYRILKR</sequence>
<dbReference type="Pfam" id="PF05659">
    <property type="entry name" value="RPW8"/>
    <property type="match status" value="1"/>
</dbReference>
<reference evidence="2 3" key="1">
    <citation type="submission" date="2019-06" db="EMBL/GenBank/DDBJ databases">
        <title>A chromosomal-level reference genome of Carpinus fangiana (Coryloideae, Betulaceae).</title>
        <authorList>
            <person name="Yang X."/>
            <person name="Wang Z."/>
            <person name="Zhang L."/>
            <person name="Hao G."/>
            <person name="Liu J."/>
            <person name="Yang Y."/>
        </authorList>
    </citation>
    <scope>NUCLEOTIDE SEQUENCE [LARGE SCALE GENOMIC DNA]</scope>
    <source>
        <strain evidence="2">Cfa_2016G</strain>
        <tissue evidence="2">Leaf</tissue>
    </source>
</reference>
<dbReference type="Proteomes" id="UP000327013">
    <property type="component" value="Chromosome 1"/>
</dbReference>
<proteinExistence type="predicted"/>
<dbReference type="PROSITE" id="PS51153">
    <property type="entry name" value="RPW8"/>
    <property type="match status" value="1"/>
</dbReference>
<organism evidence="2 3">
    <name type="scientific">Carpinus fangiana</name>
    <dbReference type="NCBI Taxonomy" id="176857"/>
    <lineage>
        <taxon>Eukaryota</taxon>
        <taxon>Viridiplantae</taxon>
        <taxon>Streptophyta</taxon>
        <taxon>Embryophyta</taxon>
        <taxon>Tracheophyta</taxon>
        <taxon>Spermatophyta</taxon>
        <taxon>Magnoliopsida</taxon>
        <taxon>eudicotyledons</taxon>
        <taxon>Gunneridae</taxon>
        <taxon>Pentapetalae</taxon>
        <taxon>rosids</taxon>
        <taxon>fabids</taxon>
        <taxon>Fagales</taxon>
        <taxon>Betulaceae</taxon>
        <taxon>Carpinus</taxon>
    </lineage>
</organism>
<keyword evidence="3" id="KW-1185">Reference proteome</keyword>
<accession>A0A5N6QJN3</accession>
<evidence type="ECO:0000313" key="3">
    <source>
        <dbReference type="Proteomes" id="UP000327013"/>
    </source>
</evidence>
<dbReference type="OrthoDB" id="1630221at2759"/>
<dbReference type="AlphaFoldDB" id="A0A5N6QJN3"/>
<evidence type="ECO:0000259" key="1">
    <source>
        <dbReference type="PROSITE" id="PS51153"/>
    </source>
</evidence>